<protein>
    <submittedName>
        <fullName evidence="2">Uncharacterized protein</fullName>
    </submittedName>
</protein>
<organism evidence="2">
    <name type="scientific">Arundo donax</name>
    <name type="common">Giant reed</name>
    <name type="synonym">Donax arundinaceus</name>
    <dbReference type="NCBI Taxonomy" id="35708"/>
    <lineage>
        <taxon>Eukaryota</taxon>
        <taxon>Viridiplantae</taxon>
        <taxon>Streptophyta</taxon>
        <taxon>Embryophyta</taxon>
        <taxon>Tracheophyta</taxon>
        <taxon>Spermatophyta</taxon>
        <taxon>Magnoliopsida</taxon>
        <taxon>Liliopsida</taxon>
        <taxon>Poales</taxon>
        <taxon>Poaceae</taxon>
        <taxon>PACMAD clade</taxon>
        <taxon>Arundinoideae</taxon>
        <taxon>Arundineae</taxon>
        <taxon>Arundo</taxon>
    </lineage>
</organism>
<feature type="compositionally biased region" description="Low complexity" evidence="1">
    <location>
        <begin position="80"/>
        <end position="101"/>
    </location>
</feature>
<evidence type="ECO:0000313" key="2">
    <source>
        <dbReference type="EMBL" id="JAD97506.1"/>
    </source>
</evidence>
<name>A0A0A9EBU4_ARUDO</name>
<sequence>MATSYGILLCAYAPRCTSARPCHYVQPRRCPGAHRTTPHRHEAAIGTWHAPCCSPSPCARRTPAHRRSVSTRRPLQPALGATPVATVGPAPADAFADAPSP</sequence>
<proteinExistence type="predicted"/>
<reference evidence="2" key="2">
    <citation type="journal article" date="2015" name="Data Brief">
        <title>Shoot transcriptome of the giant reed, Arundo donax.</title>
        <authorList>
            <person name="Barrero R.A."/>
            <person name="Guerrero F.D."/>
            <person name="Moolhuijzen P."/>
            <person name="Goolsby J.A."/>
            <person name="Tidwell J."/>
            <person name="Bellgard S.E."/>
            <person name="Bellgard M.I."/>
        </authorList>
    </citation>
    <scope>NUCLEOTIDE SEQUENCE</scope>
    <source>
        <tissue evidence="2">Shoot tissue taken approximately 20 cm above the soil surface</tissue>
    </source>
</reference>
<evidence type="ECO:0000256" key="1">
    <source>
        <dbReference type="SAM" id="MobiDB-lite"/>
    </source>
</evidence>
<dbReference type="AlphaFoldDB" id="A0A0A9EBU4"/>
<accession>A0A0A9EBU4</accession>
<reference evidence="2" key="1">
    <citation type="submission" date="2014-09" db="EMBL/GenBank/DDBJ databases">
        <authorList>
            <person name="Magalhaes I.L.F."/>
            <person name="Oliveira U."/>
            <person name="Santos F.R."/>
            <person name="Vidigal T.H.D.A."/>
            <person name="Brescovit A.D."/>
            <person name="Santos A.J."/>
        </authorList>
    </citation>
    <scope>NUCLEOTIDE SEQUENCE</scope>
    <source>
        <tissue evidence="2">Shoot tissue taken approximately 20 cm above the soil surface</tissue>
    </source>
</reference>
<dbReference type="EMBL" id="GBRH01200389">
    <property type="protein sequence ID" value="JAD97506.1"/>
    <property type="molecule type" value="Transcribed_RNA"/>
</dbReference>
<feature type="region of interest" description="Disordered" evidence="1">
    <location>
        <begin position="59"/>
        <end position="101"/>
    </location>
</feature>